<organism evidence="5 6">
    <name type="scientific">Cylindrotheca closterium</name>
    <dbReference type="NCBI Taxonomy" id="2856"/>
    <lineage>
        <taxon>Eukaryota</taxon>
        <taxon>Sar</taxon>
        <taxon>Stramenopiles</taxon>
        <taxon>Ochrophyta</taxon>
        <taxon>Bacillariophyta</taxon>
        <taxon>Bacillariophyceae</taxon>
        <taxon>Bacillariophycidae</taxon>
        <taxon>Bacillariales</taxon>
        <taxon>Bacillariaceae</taxon>
        <taxon>Cylindrotheca</taxon>
    </lineage>
</organism>
<dbReference type="InterPro" id="IPR018247">
    <property type="entry name" value="EF_Hand_1_Ca_BS"/>
</dbReference>
<dbReference type="Pfam" id="PF00069">
    <property type="entry name" value="Pkinase"/>
    <property type="match status" value="2"/>
</dbReference>
<proteinExistence type="inferred from homology"/>
<dbReference type="Gene3D" id="3.80.10.10">
    <property type="entry name" value="Ribonuclease Inhibitor"/>
    <property type="match status" value="6"/>
</dbReference>
<dbReference type="PROSITE" id="PS00018">
    <property type="entry name" value="EF_HAND_1"/>
    <property type="match status" value="1"/>
</dbReference>
<evidence type="ECO:0000256" key="1">
    <source>
        <dbReference type="ARBA" id="ARBA00022837"/>
    </source>
</evidence>
<evidence type="ECO:0000256" key="2">
    <source>
        <dbReference type="ARBA" id="ARBA00024334"/>
    </source>
</evidence>
<evidence type="ECO:0000259" key="3">
    <source>
        <dbReference type="PROSITE" id="PS50011"/>
    </source>
</evidence>
<dbReference type="InterPro" id="IPR032675">
    <property type="entry name" value="LRR_dom_sf"/>
</dbReference>
<gene>
    <name evidence="5" type="ORF">CYCCA115_LOCUS22186</name>
</gene>
<feature type="domain" description="Protein kinase" evidence="3">
    <location>
        <begin position="936"/>
        <end position="1332"/>
    </location>
</feature>
<dbReference type="InterPro" id="IPR002048">
    <property type="entry name" value="EF_hand_dom"/>
</dbReference>
<feature type="domain" description="EF-hand" evidence="4">
    <location>
        <begin position="964"/>
        <end position="999"/>
    </location>
</feature>
<evidence type="ECO:0000313" key="5">
    <source>
        <dbReference type="EMBL" id="CAJ1966601.1"/>
    </source>
</evidence>
<dbReference type="GO" id="GO:0005509">
    <property type="term" value="F:calcium ion binding"/>
    <property type="evidence" value="ECO:0007669"/>
    <property type="project" value="InterPro"/>
</dbReference>
<dbReference type="SUPFAM" id="SSF47473">
    <property type="entry name" value="EF-hand"/>
    <property type="match status" value="1"/>
</dbReference>
<dbReference type="SUPFAM" id="SSF56112">
    <property type="entry name" value="Protein kinase-like (PK-like)"/>
    <property type="match status" value="1"/>
</dbReference>
<dbReference type="Pfam" id="PF13306">
    <property type="entry name" value="LRR_5"/>
    <property type="match status" value="5"/>
</dbReference>
<evidence type="ECO:0000259" key="4">
    <source>
        <dbReference type="PROSITE" id="PS50222"/>
    </source>
</evidence>
<dbReference type="InterPro" id="IPR026906">
    <property type="entry name" value="LRR_5"/>
</dbReference>
<dbReference type="Proteomes" id="UP001295423">
    <property type="component" value="Unassembled WGS sequence"/>
</dbReference>
<dbReference type="PROSITE" id="PS50011">
    <property type="entry name" value="PROTEIN_KINASE_DOM"/>
    <property type="match status" value="1"/>
</dbReference>
<dbReference type="GO" id="GO:0004672">
    <property type="term" value="F:protein kinase activity"/>
    <property type="evidence" value="ECO:0007669"/>
    <property type="project" value="InterPro"/>
</dbReference>
<dbReference type="SUPFAM" id="SSF52058">
    <property type="entry name" value="L domain-like"/>
    <property type="match status" value="2"/>
</dbReference>
<keyword evidence="1" id="KW-0106">Calcium</keyword>
<dbReference type="SMART" id="SM00220">
    <property type="entry name" value="S_TKc"/>
    <property type="match status" value="1"/>
</dbReference>
<dbReference type="Gene3D" id="1.10.510.10">
    <property type="entry name" value="Transferase(Phosphotransferase) domain 1"/>
    <property type="match status" value="1"/>
</dbReference>
<evidence type="ECO:0000313" key="6">
    <source>
        <dbReference type="Proteomes" id="UP001295423"/>
    </source>
</evidence>
<dbReference type="InterPro" id="IPR053139">
    <property type="entry name" value="Surface_bspA-like"/>
</dbReference>
<dbReference type="InterPro" id="IPR011009">
    <property type="entry name" value="Kinase-like_dom_sf"/>
</dbReference>
<dbReference type="PROSITE" id="PS50222">
    <property type="entry name" value="EF_HAND_2"/>
    <property type="match status" value="1"/>
</dbReference>
<comment type="similarity">
    <text evidence="2">Belongs to the protein kinase superfamily. Ser/Thr protein kinase family. CDPK subfamily.</text>
</comment>
<comment type="caution">
    <text evidence="5">The sequence shown here is derived from an EMBL/GenBank/DDBJ whole genome shotgun (WGS) entry which is preliminary data.</text>
</comment>
<dbReference type="PANTHER" id="PTHR45661">
    <property type="entry name" value="SURFACE ANTIGEN"/>
    <property type="match status" value="1"/>
</dbReference>
<dbReference type="EMBL" id="CAKOGP040002302">
    <property type="protein sequence ID" value="CAJ1966601.1"/>
    <property type="molecule type" value="Genomic_DNA"/>
</dbReference>
<reference evidence="5" key="1">
    <citation type="submission" date="2023-08" db="EMBL/GenBank/DDBJ databases">
        <authorList>
            <person name="Audoor S."/>
            <person name="Bilcke G."/>
        </authorList>
    </citation>
    <scope>NUCLEOTIDE SEQUENCE</scope>
</reference>
<name>A0AAD2G9A0_9STRA</name>
<evidence type="ECO:0008006" key="7">
    <source>
        <dbReference type="Google" id="ProtNLM"/>
    </source>
</evidence>
<dbReference type="InterPro" id="IPR011992">
    <property type="entry name" value="EF-hand-dom_pair"/>
</dbReference>
<sequence length="1681" mass="189374">MDMEQALEVFVYDGKAAVPKEATSVKIDSSVIEIPYGAFKDCKKIEKVDFSKADSLKVIGEDSFYYCSALKGAKFPKNLEVISKEAFNGCSKLVDIDFSEAESLLSIGYHAFFKCTSVKKVSFPKKLTSVATRAFRYCGFTHVDMSQAVGLERIEDSTFSRCTDLKEIKLPPYLKVVSKTAFQHCGFEEIDFGGDLSLAKIEEEAFMNCEKLKSVKLSPNLQLVAKTAFKNCHALESIDFGQTSVLQVLEEECLSRCSALRKVTLPQHLVVIGKRTFEYSGMRELDFTSATRLEMISEESFLCCSSLYKVVFPLNLKLLAKGAFQRCAKLSEIDFSLATKLAGIGEGAFSHSYALRTVKLSSNLRTIEQGAFEGCAKLAEIDFLESINLQAISKSGFYRCESLTRVAFPSNLWVIGKRAFEGCSGLESIDFSNANVLQRVGDYSFAGCVALEEVKFPQSLNLISEGAFQRCEALEITDFSNAEALERIGAYAFGYCSSLDEVTFPFSLKVCEQKAYLQCGNLSCVKLGAPLERIGEMAFYGCESLREIDVMSTPDIGEDAFNFSGTFVYSENGKCPNDLIHLRVNPEVKVIEDRGAQGRKTLRDIDFSAAFRLFRIGISSFDACESLRTVGFPSSVKEIAQCAFRGCIHLEDVDFTQALSLEIIKEKAFFGCKSLRVVRFPSNLIVIGDGAYKFCNLLNEVDFGATRTLETIGNGSFSGCESLSTIVVPGTITFFGDEVFGDNPSLKSIDVDGQNLALSIRIHLLYRTQSEGTITKESLIYLYSIGPIKERELLTNQESERSKLRETKSAYIQSVISSFCSEEFSVRRQHGWVQFLAHHLEDETDDFRSLIDFFHKADLETLRVLANSKDRDGRVALKFATSSIRETFEERLLFLGRYDLAQGPPIHKSSTCLVLKAEDYKMHQYYGSIFDKHGTHATSMLRIEGFFAAIRDLMLVSREDVNQDGLRMAATYFARADIDKTGAIDRNEFIAFCQEQLGRNVALKFMRKDDQFQRELEGRIDLDNKYVVNILRAHDRSEVPEDSISGFIGDYLVLDESVGGSDVHDARDYSCIVVMPYGDRNLDTIFRSERPDTVTIRKLMKEVGEGLEHLHTKRLVHGDLKMSNILRMNYRLCLIDLDSSARIDGDFVGAKFSSGVLPPELIYRLQSFDEKEMFVKYFEKESSAERQKRQPQFTTTRPFQGFVVRTFLQMEDIKEEQNLITGKMEKIWNAEPLKEGLPYDLVMADPSLDVWSFGVLLYMMCAGQSLFTTDRDDDITDGNTFLFLHAWEETDLKKVVASNVRDNLAKDLLSQLLRKNPSERPTMKEVLMHEFFHPDRHKATSAEKSNGDYTEEFRLLLKETSDKMSLVHTSLEDISGKVEDVRSTQAVQLDGLEAAAMELAEQGEQTRTIVEKEFKSVKVEIERTHVGQAKAATMAKNILKVQGVQVSETVKLQGHFNNYEEETTRLTTRINGKFETGKSLKLFIEKKSYPRCFILLSKDGLFDPRQYSQTDGLLCCLCPLTMKLPRSNGKVMGYKVHFNGEFIRHLGPILLLSLAILQAECSAYGADFDFPLREDLLPQAAFDEARFFLIASMGESDGFEILEDYRERIKKCYDSIGIYLNDKRFAHSGLEIAACMGDGTFELLHPEVVSVYQQYGRSCFGMTRADIRCKIGEKESETVHC</sequence>
<protein>
    <recommendedName>
        <fullName evidence="7">Calmodulin</fullName>
    </recommendedName>
</protein>
<dbReference type="InterPro" id="IPR000719">
    <property type="entry name" value="Prot_kinase_dom"/>
</dbReference>
<keyword evidence="6" id="KW-1185">Reference proteome</keyword>
<accession>A0AAD2G9A0</accession>
<dbReference type="GO" id="GO:0005524">
    <property type="term" value="F:ATP binding"/>
    <property type="evidence" value="ECO:0007669"/>
    <property type="project" value="InterPro"/>
</dbReference>
<dbReference type="PANTHER" id="PTHR45661:SF3">
    <property type="entry name" value="IG-LIKE DOMAIN-CONTAINING PROTEIN"/>
    <property type="match status" value="1"/>
</dbReference>